<comment type="caution">
    <text evidence="1">The sequence shown here is derived from an EMBL/GenBank/DDBJ whole genome shotgun (WGS) entry which is preliminary data.</text>
</comment>
<dbReference type="EMBL" id="QFPJ01000020">
    <property type="protein sequence ID" value="PZQ21961.1"/>
    <property type="molecule type" value="Genomic_DNA"/>
</dbReference>
<reference evidence="1 2" key="1">
    <citation type="submission" date="2017-08" db="EMBL/GenBank/DDBJ databases">
        <title>Infants hospitalized years apart are colonized by the same room-sourced microbial strains.</title>
        <authorList>
            <person name="Brooks B."/>
            <person name="Olm M.R."/>
            <person name="Firek B.A."/>
            <person name="Baker R."/>
            <person name="Thomas B.C."/>
            <person name="Morowitz M.J."/>
            <person name="Banfield J.F."/>
        </authorList>
    </citation>
    <scope>NUCLEOTIDE SEQUENCE [LARGE SCALE GENOMIC DNA]</scope>
    <source>
        <strain evidence="1">S2_005_003_R2_47</strain>
    </source>
</reference>
<sequence length="405" mass="44466">MIDGRDGTEIWSDRYDGTVADAIGSRHIIGSHFVTGLCSALGIEGQAARARKMTTNRDAYALYLQGRDLSLRAVGDGMIAKGIELLEQGLAIDPDFAECWTALAEAHLYIAGFTTRLDRVHRAQYMADCARKAIELDPSQGHALAMLGVYEFVNGNAVAALDLGYEASRLAPDDMNVALRLGTFLLNLGRPGPALPYIERVVEADPVYGRNYAALCAAHLCLGQYEEAIAAGRRMADLGFPAPWLAVAYAASGDHDRAVETYYDLRTWLGTMIMRPPGMPPIDDAARDAYFAFAAKGVCSGDPEARAAYCTMIDALHQTMPDPYDNSIAFPAIWMGHAELVMKIYGEQTSVSNLFGLMTLWVDRDPINRTWRHPDFLSFASRAGYVDAWDKYGWPEHLPGLRGEK</sequence>
<accession>A0A2W5KY51</accession>
<dbReference type="Gene3D" id="1.25.40.10">
    <property type="entry name" value="Tetratricopeptide repeat domain"/>
    <property type="match status" value="1"/>
</dbReference>
<gene>
    <name evidence="1" type="ORF">DI569_09880</name>
</gene>
<proteinExistence type="predicted"/>
<name>A0A2W5KY51_SPHMC</name>
<evidence type="ECO:0000313" key="2">
    <source>
        <dbReference type="Proteomes" id="UP000248597"/>
    </source>
</evidence>
<dbReference type="Proteomes" id="UP000248597">
    <property type="component" value="Unassembled WGS sequence"/>
</dbReference>
<organism evidence="1 2">
    <name type="scientific">Sphingopyxis macrogoltabida</name>
    <name type="common">Sphingomonas macrogoltabidus</name>
    <dbReference type="NCBI Taxonomy" id="33050"/>
    <lineage>
        <taxon>Bacteria</taxon>
        <taxon>Pseudomonadati</taxon>
        <taxon>Pseudomonadota</taxon>
        <taxon>Alphaproteobacteria</taxon>
        <taxon>Sphingomonadales</taxon>
        <taxon>Sphingomonadaceae</taxon>
        <taxon>Sphingopyxis</taxon>
    </lineage>
</organism>
<dbReference type="AlphaFoldDB" id="A0A2W5KY51"/>
<evidence type="ECO:0000313" key="1">
    <source>
        <dbReference type="EMBL" id="PZQ21961.1"/>
    </source>
</evidence>
<dbReference type="InterPro" id="IPR011990">
    <property type="entry name" value="TPR-like_helical_dom_sf"/>
</dbReference>
<protein>
    <submittedName>
        <fullName evidence="1">Uncharacterized protein</fullName>
    </submittedName>
</protein>
<dbReference type="SUPFAM" id="SSF48452">
    <property type="entry name" value="TPR-like"/>
    <property type="match status" value="1"/>
</dbReference>